<evidence type="ECO:0000313" key="9">
    <source>
        <dbReference type="Proteomes" id="UP000625079"/>
    </source>
</evidence>
<name>A0A410VC30_9BRAD</name>
<keyword evidence="8" id="KW-1185">Reference proteome</keyword>
<accession>A0A410VC30</accession>
<evidence type="ECO:0000256" key="4">
    <source>
        <dbReference type="ARBA" id="ARBA00023239"/>
    </source>
</evidence>
<dbReference type="RefSeq" id="WP_128967868.1">
    <property type="nucleotide sequence ID" value="NZ_BMHC01000008.1"/>
</dbReference>
<proteinExistence type="inferred from homology"/>
<dbReference type="Gene3D" id="3.90.1590.10">
    <property type="entry name" value="glutathione-dependent formaldehyde- activating enzyme (gfa)"/>
    <property type="match status" value="1"/>
</dbReference>
<dbReference type="AlphaFoldDB" id="A0A410VC30"/>
<reference evidence="6" key="3">
    <citation type="submission" date="2022-12" db="EMBL/GenBank/DDBJ databases">
        <authorList>
            <person name="Sun Q."/>
            <person name="Zhou Y."/>
        </authorList>
    </citation>
    <scope>NUCLEOTIDE SEQUENCE</scope>
    <source>
        <strain evidence="6">CGMCC 1.15034</strain>
    </source>
</reference>
<reference evidence="6" key="1">
    <citation type="journal article" date="2014" name="Int. J. Syst. Evol. Microbiol.">
        <title>Complete genome sequence of Corynebacterium casei LMG S-19264T (=DSM 44701T), isolated from a smear-ripened cheese.</title>
        <authorList>
            <consortium name="US DOE Joint Genome Institute (JGI-PGF)"/>
            <person name="Walter F."/>
            <person name="Albersmeier A."/>
            <person name="Kalinowski J."/>
            <person name="Ruckert C."/>
        </authorList>
    </citation>
    <scope>NUCLEOTIDE SEQUENCE</scope>
    <source>
        <strain evidence="6">CGMCC 1.15034</strain>
    </source>
</reference>
<dbReference type="Proteomes" id="UP000625079">
    <property type="component" value="Unassembled WGS sequence"/>
</dbReference>
<comment type="similarity">
    <text evidence="1">Belongs to the Gfa family.</text>
</comment>
<dbReference type="GO" id="GO:0046872">
    <property type="term" value="F:metal ion binding"/>
    <property type="evidence" value="ECO:0007669"/>
    <property type="project" value="UniProtKB-KW"/>
</dbReference>
<dbReference type="PROSITE" id="PS51891">
    <property type="entry name" value="CENP_V_GFA"/>
    <property type="match status" value="1"/>
</dbReference>
<dbReference type="Proteomes" id="UP000593880">
    <property type="component" value="Chromosome"/>
</dbReference>
<dbReference type="OrthoDB" id="9807246at2"/>
<dbReference type="EMBL" id="CP030057">
    <property type="protein sequence ID" value="QOZ62285.1"/>
    <property type="molecule type" value="Genomic_DNA"/>
</dbReference>
<dbReference type="Pfam" id="PF04828">
    <property type="entry name" value="GFA"/>
    <property type="match status" value="1"/>
</dbReference>
<dbReference type="InterPro" id="IPR011057">
    <property type="entry name" value="Mss4-like_sf"/>
</dbReference>
<keyword evidence="2" id="KW-0479">Metal-binding</keyword>
<gene>
    <name evidence="6" type="ORF">GCM10010987_39160</name>
    <name evidence="7" type="ORF">XH86_28760</name>
</gene>
<evidence type="ECO:0000259" key="5">
    <source>
        <dbReference type="PROSITE" id="PS51891"/>
    </source>
</evidence>
<dbReference type="GO" id="GO:0016846">
    <property type="term" value="F:carbon-sulfur lyase activity"/>
    <property type="evidence" value="ECO:0007669"/>
    <property type="project" value="InterPro"/>
</dbReference>
<dbReference type="EMBL" id="BMHC01000008">
    <property type="protein sequence ID" value="GGI26393.1"/>
    <property type="molecule type" value="Genomic_DNA"/>
</dbReference>
<reference evidence="7 8" key="2">
    <citation type="submission" date="2018-06" db="EMBL/GenBank/DDBJ databases">
        <title>Comparative genomics of rhizobia nodulating Arachis hypogaea in China.</title>
        <authorList>
            <person name="Li Y."/>
        </authorList>
    </citation>
    <scope>NUCLEOTIDE SEQUENCE [LARGE SCALE GENOMIC DNA]</scope>
    <source>
        <strain evidence="7 8">CCBAU 51658</strain>
    </source>
</reference>
<organism evidence="6 9">
    <name type="scientific">Bradyrhizobium guangdongense</name>
    <dbReference type="NCBI Taxonomy" id="1325090"/>
    <lineage>
        <taxon>Bacteria</taxon>
        <taxon>Pseudomonadati</taxon>
        <taxon>Pseudomonadota</taxon>
        <taxon>Alphaproteobacteria</taxon>
        <taxon>Hyphomicrobiales</taxon>
        <taxon>Nitrobacteraceae</taxon>
        <taxon>Bradyrhizobium</taxon>
    </lineage>
</organism>
<dbReference type="InterPro" id="IPR006913">
    <property type="entry name" value="CENP-V/GFA"/>
</dbReference>
<evidence type="ECO:0000256" key="1">
    <source>
        <dbReference type="ARBA" id="ARBA00005495"/>
    </source>
</evidence>
<feature type="domain" description="CENP-V/GFA" evidence="5">
    <location>
        <begin position="1"/>
        <end position="112"/>
    </location>
</feature>
<dbReference type="PANTHER" id="PTHR33337">
    <property type="entry name" value="GFA DOMAIN-CONTAINING PROTEIN"/>
    <property type="match status" value="1"/>
</dbReference>
<evidence type="ECO:0000313" key="6">
    <source>
        <dbReference type="EMBL" id="GGI26393.1"/>
    </source>
</evidence>
<evidence type="ECO:0000256" key="3">
    <source>
        <dbReference type="ARBA" id="ARBA00022833"/>
    </source>
</evidence>
<evidence type="ECO:0000313" key="7">
    <source>
        <dbReference type="EMBL" id="QOZ62285.1"/>
    </source>
</evidence>
<dbReference type="SUPFAM" id="SSF51316">
    <property type="entry name" value="Mss4-like"/>
    <property type="match status" value="1"/>
</dbReference>
<evidence type="ECO:0000313" key="8">
    <source>
        <dbReference type="Proteomes" id="UP000593880"/>
    </source>
</evidence>
<dbReference type="PANTHER" id="PTHR33337:SF40">
    <property type="entry name" value="CENP-V_GFA DOMAIN-CONTAINING PROTEIN-RELATED"/>
    <property type="match status" value="1"/>
</dbReference>
<keyword evidence="4" id="KW-0456">Lyase</keyword>
<keyword evidence="3" id="KW-0862">Zinc</keyword>
<evidence type="ECO:0000256" key="2">
    <source>
        <dbReference type="ARBA" id="ARBA00022723"/>
    </source>
</evidence>
<sequence length="142" mass="15360">MADAQCLCGALELTARDQSKLVAACHCFACQRRTGAPFGVGAFYAIDTVEISGAATEFVRIGDSGRKVRSYFCPTCGSTVYWKADALPSMIGVAVGALAAPDFPAPTLSVFEQSKHHWVHLDGEVEHFHEGAMRKYSAEERM</sequence>
<protein>
    <submittedName>
        <fullName evidence="6">Aldehyde-activating protein</fullName>
    </submittedName>
</protein>